<dbReference type="GO" id="GO:0046872">
    <property type="term" value="F:metal ion binding"/>
    <property type="evidence" value="ECO:0007669"/>
    <property type="project" value="UniProtKB-KW"/>
</dbReference>
<evidence type="ECO:0000256" key="2">
    <source>
        <dbReference type="ARBA" id="ARBA00022723"/>
    </source>
</evidence>
<dbReference type="InterPro" id="IPR011057">
    <property type="entry name" value="Mss4-like_sf"/>
</dbReference>
<dbReference type="PANTHER" id="PTHR33337:SF40">
    <property type="entry name" value="CENP-V_GFA DOMAIN-CONTAINING PROTEIN-RELATED"/>
    <property type="match status" value="1"/>
</dbReference>
<dbReference type="GO" id="GO:0016846">
    <property type="term" value="F:carbon-sulfur lyase activity"/>
    <property type="evidence" value="ECO:0007669"/>
    <property type="project" value="InterPro"/>
</dbReference>
<gene>
    <name evidence="6" type="ORF">M427DRAFT_156129</name>
</gene>
<keyword evidence="7" id="KW-1185">Reference proteome</keyword>
<accession>A0A139AB92</accession>
<reference evidence="6 7" key="1">
    <citation type="journal article" date="2015" name="Genome Biol. Evol.">
        <title>Phylogenomic analyses indicate that early fungi evolved digesting cell walls of algal ancestors of land plants.</title>
        <authorList>
            <person name="Chang Y."/>
            <person name="Wang S."/>
            <person name="Sekimoto S."/>
            <person name="Aerts A.L."/>
            <person name="Choi C."/>
            <person name="Clum A."/>
            <person name="LaButti K.M."/>
            <person name="Lindquist E.A."/>
            <person name="Yee Ngan C."/>
            <person name="Ohm R.A."/>
            <person name="Salamov A.A."/>
            <person name="Grigoriev I.V."/>
            <person name="Spatafora J.W."/>
            <person name="Berbee M.L."/>
        </authorList>
    </citation>
    <scope>NUCLEOTIDE SEQUENCE [LARGE SCALE GENOMIC DNA]</scope>
    <source>
        <strain evidence="6 7">JEL478</strain>
    </source>
</reference>
<organism evidence="6 7">
    <name type="scientific">Gonapodya prolifera (strain JEL478)</name>
    <name type="common">Monoblepharis prolifera</name>
    <dbReference type="NCBI Taxonomy" id="1344416"/>
    <lineage>
        <taxon>Eukaryota</taxon>
        <taxon>Fungi</taxon>
        <taxon>Fungi incertae sedis</taxon>
        <taxon>Chytridiomycota</taxon>
        <taxon>Chytridiomycota incertae sedis</taxon>
        <taxon>Monoblepharidomycetes</taxon>
        <taxon>Monoblepharidales</taxon>
        <taxon>Gonapodyaceae</taxon>
        <taxon>Gonapodya</taxon>
    </lineage>
</organism>
<keyword evidence="3" id="KW-0862">Zinc</keyword>
<dbReference type="STRING" id="1344416.A0A139AB92"/>
<dbReference type="EMBL" id="KQ965771">
    <property type="protein sequence ID" value="KXS14101.1"/>
    <property type="molecule type" value="Genomic_DNA"/>
</dbReference>
<dbReference type="PANTHER" id="PTHR33337">
    <property type="entry name" value="GFA DOMAIN-CONTAINING PROTEIN"/>
    <property type="match status" value="1"/>
</dbReference>
<dbReference type="InterPro" id="IPR006913">
    <property type="entry name" value="CENP-V/GFA"/>
</dbReference>
<evidence type="ECO:0000313" key="6">
    <source>
        <dbReference type="EMBL" id="KXS14101.1"/>
    </source>
</evidence>
<name>A0A139AB92_GONPJ</name>
<comment type="similarity">
    <text evidence="1">Belongs to the Gfa family.</text>
</comment>
<dbReference type="Gene3D" id="3.90.1590.10">
    <property type="entry name" value="glutathione-dependent formaldehyde- activating enzyme (gfa)"/>
    <property type="match status" value="1"/>
</dbReference>
<keyword evidence="2" id="KW-0479">Metal-binding</keyword>
<dbReference type="AlphaFoldDB" id="A0A139AB92"/>
<evidence type="ECO:0000256" key="1">
    <source>
        <dbReference type="ARBA" id="ARBA00005495"/>
    </source>
</evidence>
<dbReference type="PROSITE" id="PS51891">
    <property type="entry name" value="CENP_V_GFA"/>
    <property type="match status" value="1"/>
</dbReference>
<evidence type="ECO:0000256" key="4">
    <source>
        <dbReference type="ARBA" id="ARBA00023239"/>
    </source>
</evidence>
<dbReference type="OrthoDB" id="2151459at2759"/>
<evidence type="ECO:0000256" key="3">
    <source>
        <dbReference type="ARBA" id="ARBA00022833"/>
    </source>
</evidence>
<dbReference type="Pfam" id="PF04828">
    <property type="entry name" value="GFA"/>
    <property type="match status" value="1"/>
</dbReference>
<sequence>MSQPSHPLHGSCLCRRVQFTLRKSMSDASPPLSPPYDVAACHCTLCRRSSGAPFLAYLCNVPRELFVTNKGADDCLKTYASSEKGRRSFCSECGTQIGFWLEGSDTMAITVGSLDDPSAFPPRDEIWCESRIPWVAKDFSSGTLRTVVDGDR</sequence>
<feature type="domain" description="CENP-V/GFA" evidence="5">
    <location>
        <begin position="8"/>
        <end position="124"/>
    </location>
</feature>
<proteinExistence type="inferred from homology"/>
<evidence type="ECO:0000259" key="5">
    <source>
        <dbReference type="PROSITE" id="PS51891"/>
    </source>
</evidence>
<dbReference type="SUPFAM" id="SSF51316">
    <property type="entry name" value="Mss4-like"/>
    <property type="match status" value="1"/>
</dbReference>
<protein>
    <submittedName>
        <fullName evidence="6">DUF636-domain-containing protein</fullName>
    </submittedName>
</protein>
<keyword evidence="4" id="KW-0456">Lyase</keyword>
<dbReference type="Proteomes" id="UP000070544">
    <property type="component" value="Unassembled WGS sequence"/>
</dbReference>
<evidence type="ECO:0000313" key="7">
    <source>
        <dbReference type="Proteomes" id="UP000070544"/>
    </source>
</evidence>